<dbReference type="PANTHER" id="PTHR38459">
    <property type="entry name" value="PROPHAGE BACTOPRENOL-LINKED GLUCOSE TRANSLOCASE HOMOLOG"/>
    <property type="match status" value="1"/>
</dbReference>
<proteinExistence type="inferred from homology"/>
<sequence length="173" mass="18916">MVSETMKKEFEAHRPAARWLAEHGEVLRYLFFGVLTTLLNILLYGLFLALFGYQAANSWGNVLDNALCILFAYATNRAFVFRSRARGRAAAAEFGKFVACRLGTMALDTAVMIAGGNWLAAPGAALVGAVLGRWLGPGQAQALWGLGVKVFSNGLVILLNYRFSKRIIFRPKG</sequence>
<evidence type="ECO:0000256" key="4">
    <source>
        <dbReference type="ARBA" id="ARBA00022989"/>
    </source>
</evidence>
<evidence type="ECO:0000313" key="8">
    <source>
        <dbReference type="EMBL" id="GJN64578.1"/>
    </source>
</evidence>
<comment type="subcellular location">
    <subcellularLocation>
        <location evidence="1">Membrane</location>
        <topology evidence="1">Multi-pass membrane protein</topology>
    </subcellularLocation>
</comment>
<dbReference type="InterPro" id="IPR051401">
    <property type="entry name" value="GtrA_CellWall_Glycosyl"/>
</dbReference>
<feature type="transmembrane region" description="Helical" evidence="6">
    <location>
        <begin position="142"/>
        <end position="163"/>
    </location>
</feature>
<evidence type="ECO:0000256" key="3">
    <source>
        <dbReference type="ARBA" id="ARBA00022692"/>
    </source>
</evidence>
<evidence type="ECO:0000256" key="5">
    <source>
        <dbReference type="ARBA" id="ARBA00023136"/>
    </source>
</evidence>
<gene>
    <name evidence="8" type="ORF">JCM17207_12030</name>
</gene>
<evidence type="ECO:0000256" key="6">
    <source>
        <dbReference type="SAM" id="Phobius"/>
    </source>
</evidence>
<evidence type="ECO:0000256" key="1">
    <source>
        <dbReference type="ARBA" id="ARBA00004141"/>
    </source>
</evidence>
<comment type="similarity">
    <text evidence="2">Belongs to the GtrA family.</text>
</comment>
<comment type="caution">
    <text evidence="8">The sequence shown here is derived from an EMBL/GenBank/DDBJ whole genome shotgun (WGS) entry which is preliminary data.</text>
</comment>
<dbReference type="AlphaFoldDB" id="A0AA37IYB0"/>
<dbReference type="Pfam" id="PF04138">
    <property type="entry name" value="GtrA_DPMS_TM"/>
    <property type="match status" value="1"/>
</dbReference>
<feature type="transmembrane region" description="Helical" evidence="6">
    <location>
        <begin position="59"/>
        <end position="79"/>
    </location>
</feature>
<keyword evidence="9" id="KW-1185">Reference proteome</keyword>
<evidence type="ECO:0000256" key="2">
    <source>
        <dbReference type="ARBA" id="ARBA00009399"/>
    </source>
</evidence>
<accession>A0AA37IYB0</accession>
<dbReference type="PANTHER" id="PTHR38459:SF5">
    <property type="entry name" value="CELL WALL TEICHOIC ACID GLYCOSYLATION PROTEIN GTCA"/>
    <property type="match status" value="1"/>
</dbReference>
<dbReference type="Proteomes" id="UP001055185">
    <property type="component" value="Unassembled WGS sequence"/>
</dbReference>
<keyword evidence="4 6" id="KW-1133">Transmembrane helix</keyword>
<dbReference type="GO" id="GO:0005886">
    <property type="term" value="C:plasma membrane"/>
    <property type="evidence" value="ECO:0007669"/>
    <property type="project" value="TreeGrafter"/>
</dbReference>
<feature type="transmembrane region" description="Helical" evidence="6">
    <location>
        <begin position="111"/>
        <end position="136"/>
    </location>
</feature>
<keyword evidence="3 6" id="KW-0812">Transmembrane</keyword>
<feature type="domain" description="GtrA/DPMS transmembrane" evidence="7">
    <location>
        <begin position="28"/>
        <end position="169"/>
    </location>
</feature>
<protein>
    <recommendedName>
        <fullName evidence="7">GtrA/DPMS transmembrane domain-containing protein</fullName>
    </recommendedName>
</protein>
<keyword evidence="5 6" id="KW-0472">Membrane</keyword>
<organism evidence="8 9">
    <name type="scientific">Faecalibacterium gallinarum</name>
    <dbReference type="NCBI Taxonomy" id="2903556"/>
    <lineage>
        <taxon>Bacteria</taxon>
        <taxon>Bacillati</taxon>
        <taxon>Bacillota</taxon>
        <taxon>Clostridia</taxon>
        <taxon>Eubacteriales</taxon>
        <taxon>Oscillospiraceae</taxon>
        <taxon>Faecalibacterium</taxon>
    </lineage>
</organism>
<dbReference type="InterPro" id="IPR007267">
    <property type="entry name" value="GtrA_DPMS_TM"/>
</dbReference>
<reference evidence="8" key="1">
    <citation type="journal article" date="2022" name="Int. J. Syst. Evol. Microbiol.">
        <title>Genome-based, phenotypic and chemotaxonomic classification of Faecalibacterium strains: proposal of three novel species Faecalibacterium duncaniae sp. nov., Faecalibacterium hattorii sp. nov. and Faecalibacterium gallinarum sp. nov. .</title>
        <authorList>
            <person name="Sakamoto M."/>
            <person name="Sakurai N."/>
            <person name="Tanno H."/>
            <person name="Iino T."/>
            <person name="Ohkuma M."/>
            <person name="Endo A."/>
        </authorList>
    </citation>
    <scope>NUCLEOTIDE SEQUENCE</scope>
    <source>
        <strain evidence="8">JCM 17207</strain>
    </source>
</reference>
<dbReference type="EMBL" id="BQKV01000037">
    <property type="protein sequence ID" value="GJN64578.1"/>
    <property type="molecule type" value="Genomic_DNA"/>
</dbReference>
<name>A0AA37IYB0_9FIRM</name>
<feature type="transmembrane region" description="Helical" evidence="6">
    <location>
        <begin position="29"/>
        <end position="53"/>
    </location>
</feature>
<dbReference type="GO" id="GO:0000271">
    <property type="term" value="P:polysaccharide biosynthetic process"/>
    <property type="evidence" value="ECO:0007669"/>
    <property type="project" value="InterPro"/>
</dbReference>
<evidence type="ECO:0000313" key="9">
    <source>
        <dbReference type="Proteomes" id="UP001055185"/>
    </source>
</evidence>
<evidence type="ECO:0000259" key="7">
    <source>
        <dbReference type="Pfam" id="PF04138"/>
    </source>
</evidence>